<name>A0ABS1JE22_9BACL</name>
<dbReference type="EMBL" id="JAEQNB010000006">
    <property type="protein sequence ID" value="MBL0388539.1"/>
    <property type="molecule type" value="Genomic_DNA"/>
</dbReference>
<sequence>MTIKLNQPTALRLEQIRAKGFSDEDILAKLKAEDLTAFQNALGEDVDFTSILDFLRANPDDFEKALTDGYELTFISIFGIKNLLAARYNLVAGRDYPDSDESLEDILLTLDGVAWLKSTLSKNFRVLDLEKSAEPGFAFVAVKHATQINGGVL</sequence>
<keyword evidence="2" id="KW-1185">Reference proteome</keyword>
<gene>
    <name evidence="1" type="ORF">JJB07_18200</name>
</gene>
<comment type="caution">
    <text evidence="1">The sequence shown here is derived from an EMBL/GenBank/DDBJ whole genome shotgun (WGS) entry which is preliminary data.</text>
</comment>
<accession>A0ABS1JE22</accession>
<dbReference type="Proteomes" id="UP000602284">
    <property type="component" value="Unassembled WGS sequence"/>
</dbReference>
<protein>
    <submittedName>
        <fullName evidence="1">Uncharacterized protein</fullName>
    </submittedName>
</protein>
<organism evidence="1 2">
    <name type="scientific">Tumebacillus amylolyticus</name>
    <dbReference type="NCBI Taxonomy" id="2801339"/>
    <lineage>
        <taxon>Bacteria</taxon>
        <taxon>Bacillati</taxon>
        <taxon>Bacillota</taxon>
        <taxon>Bacilli</taxon>
        <taxon>Bacillales</taxon>
        <taxon>Alicyclobacillaceae</taxon>
        <taxon>Tumebacillus</taxon>
    </lineage>
</organism>
<evidence type="ECO:0000313" key="2">
    <source>
        <dbReference type="Proteomes" id="UP000602284"/>
    </source>
</evidence>
<reference evidence="1 2" key="1">
    <citation type="submission" date="2021-01" db="EMBL/GenBank/DDBJ databases">
        <title>Tumebacillus sp. strain ITR2 16S ribosomal RNA gene Genome sequencing and assembly.</title>
        <authorList>
            <person name="Kang M."/>
        </authorList>
    </citation>
    <scope>NUCLEOTIDE SEQUENCE [LARGE SCALE GENOMIC DNA]</scope>
    <source>
        <strain evidence="1 2">ITR2</strain>
    </source>
</reference>
<evidence type="ECO:0000313" key="1">
    <source>
        <dbReference type="EMBL" id="MBL0388539.1"/>
    </source>
</evidence>
<dbReference type="RefSeq" id="WP_201637504.1">
    <property type="nucleotide sequence ID" value="NZ_JAEQNB010000006.1"/>
</dbReference>
<proteinExistence type="predicted"/>